<name>A0A2S9KEW4_9BURK</name>
<reference evidence="7 8" key="1">
    <citation type="submission" date="2018-03" db="EMBL/GenBank/DDBJ databases">
        <title>Comparative genomics illustrates the genes involved in a hyperalkaliphilic mechanisms of Serpentinomonas isolated from highly-alkaline calcium-rich serpentinized springs.</title>
        <authorList>
            <person name="Suzuki S."/>
            <person name="Ishii S."/>
            <person name="Walworth N."/>
            <person name="Bird L."/>
            <person name="Kuenen J.G."/>
            <person name="Nealson K.H."/>
        </authorList>
    </citation>
    <scope>NUCLEOTIDE SEQUENCE [LARGE SCALE GENOMIC DNA]</scope>
    <source>
        <strain evidence="7 8">83</strain>
    </source>
</reference>
<dbReference type="OrthoDB" id="5459937at2"/>
<comment type="catalytic activity">
    <reaction evidence="4">
        <text>L-methionine sulfone + acetyl-CoA = N-acetyl-L-methionine sulfone + CoA + H(+)</text>
        <dbReference type="Rhea" id="RHEA:47656"/>
        <dbReference type="ChEBI" id="CHEBI:15378"/>
        <dbReference type="ChEBI" id="CHEBI:57287"/>
        <dbReference type="ChEBI" id="CHEBI:57288"/>
        <dbReference type="ChEBI" id="CHEBI:87824"/>
        <dbReference type="ChEBI" id="CHEBI:87825"/>
    </reaction>
</comment>
<keyword evidence="1 7" id="KW-0808">Transferase</keyword>
<gene>
    <name evidence="7" type="ORF">C6P61_08420</name>
    <name evidence="6" type="ORF">F5985_02215</name>
</gene>
<dbReference type="PANTHER" id="PTHR43072:SF23">
    <property type="entry name" value="UPF0039 PROTEIN C11D3.02C"/>
    <property type="match status" value="1"/>
</dbReference>
<keyword evidence="8" id="KW-1185">Reference proteome</keyword>
<evidence type="ECO:0000256" key="3">
    <source>
        <dbReference type="ARBA" id="ARBA00050603"/>
    </source>
</evidence>
<dbReference type="InterPro" id="IPR016181">
    <property type="entry name" value="Acyl_CoA_acyltransferase"/>
</dbReference>
<proteinExistence type="predicted"/>
<evidence type="ECO:0000313" key="7">
    <source>
        <dbReference type="EMBL" id="PRD68989.1"/>
    </source>
</evidence>
<dbReference type="AlphaFoldDB" id="A0A2S9KEW4"/>
<evidence type="ECO:0000313" key="6">
    <source>
        <dbReference type="EMBL" id="MYZ50977.1"/>
    </source>
</evidence>
<dbReference type="GO" id="GO:0016747">
    <property type="term" value="F:acyltransferase activity, transferring groups other than amino-acyl groups"/>
    <property type="evidence" value="ECO:0007669"/>
    <property type="project" value="InterPro"/>
</dbReference>
<reference evidence="6 9" key="2">
    <citation type="submission" date="2019-09" db="EMBL/GenBank/DDBJ databases">
        <title>Identification of Malikia spinosa a prominent benzene-, toluene-, and ethylbenzene-degrading bacterium: enrichment, isolation and whole genome sequencing.</title>
        <authorList>
            <person name="Tancsics A."/>
            <person name="Revesz F."/>
            <person name="Kriszt B."/>
        </authorList>
    </citation>
    <scope>NUCLEOTIDE SEQUENCE [LARGE SCALE GENOMIC DNA]</scope>
    <source>
        <strain evidence="6 9">AB6</strain>
    </source>
</reference>
<dbReference type="Proteomes" id="UP000481947">
    <property type="component" value="Unassembled WGS sequence"/>
</dbReference>
<keyword evidence="2" id="KW-0012">Acyltransferase</keyword>
<dbReference type="EMBL" id="PVLR01000021">
    <property type="protein sequence ID" value="PRD68989.1"/>
    <property type="molecule type" value="Genomic_DNA"/>
</dbReference>
<evidence type="ECO:0000256" key="2">
    <source>
        <dbReference type="ARBA" id="ARBA00023315"/>
    </source>
</evidence>
<evidence type="ECO:0000256" key="1">
    <source>
        <dbReference type="ARBA" id="ARBA00022679"/>
    </source>
</evidence>
<evidence type="ECO:0000313" key="9">
    <source>
        <dbReference type="Proteomes" id="UP000481947"/>
    </source>
</evidence>
<accession>A0A2S9KEW4</accession>
<dbReference type="PANTHER" id="PTHR43072">
    <property type="entry name" value="N-ACETYLTRANSFERASE"/>
    <property type="match status" value="1"/>
</dbReference>
<evidence type="ECO:0000256" key="4">
    <source>
        <dbReference type="ARBA" id="ARBA00051334"/>
    </source>
</evidence>
<dbReference type="SUPFAM" id="SSF55729">
    <property type="entry name" value="Acyl-CoA N-acyltransferases (Nat)"/>
    <property type="match status" value="1"/>
</dbReference>
<comment type="caution">
    <text evidence="7">The sequence shown here is derived from an EMBL/GenBank/DDBJ whole genome shotgun (WGS) entry which is preliminary data.</text>
</comment>
<dbReference type="Pfam" id="PF00583">
    <property type="entry name" value="Acetyltransf_1"/>
    <property type="match status" value="1"/>
</dbReference>
<dbReference type="FunFam" id="3.40.630.30:FF:000026">
    <property type="entry name" value="Phosphinothricin acetyltransferase"/>
    <property type="match status" value="1"/>
</dbReference>
<feature type="domain" description="N-acetyltransferase" evidence="5">
    <location>
        <begin position="3"/>
        <end position="169"/>
    </location>
</feature>
<comment type="catalytic activity">
    <reaction evidence="3">
        <text>L-methionine sulfoximine + acetyl-CoA = N-acetyl-L-methionine sulfoximine + CoA + H(+)</text>
        <dbReference type="Rhea" id="RHEA:47660"/>
        <dbReference type="ChEBI" id="CHEBI:15378"/>
        <dbReference type="ChEBI" id="CHEBI:57287"/>
        <dbReference type="ChEBI" id="CHEBI:57288"/>
        <dbReference type="ChEBI" id="CHEBI:87826"/>
        <dbReference type="ChEBI" id="CHEBI:87827"/>
    </reaction>
</comment>
<dbReference type="RefSeq" id="WP_105729490.1">
    <property type="nucleotide sequence ID" value="NZ_PVLR01000021.1"/>
</dbReference>
<sequence>MDFELRDAIASDTTDAAGIALIYNDAVAHGTAIWNERLVDATERQVWISARQAAGWPVLVAVDPQGRVLGYGSFADFRAFDGYRHTVEHSVYVRADCRGAGLGAILLLALVERAKAAGKHAMVAAIEAGNQASLRLHARCGFEPAGTLRQVGTKFGRWLDLAFMQRLLDDRPPR</sequence>
<evidence type="ECO:0000313" key="8">
    <source>
        <dbReference type="Proteomes" id="UP000238326"/>
    </source>
</evidence>
<evidence type="ECO:0000259" key="5">
    <source>
        <dbReference type="PROSITE" id="PS51186"/>
    </source>
</evidence>
<protein>
    <submittedName>
        <fullName evidence="7">GNAT family N-acetyltransferase</fullName>
    </submittedName>
    <submittedName>
        <fullName evidence="6">N-acetyltransferase family protein</fullName>
    </submittedName>
</protein>
<dbReference type="Gene3D" id="3.40.630.30">
    <property type="match status" value="1"/>
</dbReference>
<dbReference type="PROSITE" id="PS51186">
    <property type="entry name" value="GNAT"/>
    <property type="match status" value="1"/>
</dbReference>
<dbReference type="EMBL" id="VYSB01000001">
    <property type="protein sequence ID" value="MYZ50977.1"/>
    <property type="molecule type" value="Genomic_DNA"/>
</dbReference>
<dbReference type="Proteomes" id="UP000238326">
    <property type="component" value="Unassembled WGS sequence"/>
</dbReference>
<organism evidence="7 8">
    <name type="scientific">Malikia spinosa</name>
    <dbReference type="NCBI Taxonomy" id="86180"/>
    <lineage>
        <taxon>Bacteria</taxon>
        <taxon>Pseudomonadati</taxon>
        <taxon>Pseudomonadota</taxon>
        <taxon>Betaproteobacteria</taxon>
        <taxon>Burkholderiales</taxon>
        <taxon>Comamonadaceae</taxon>
        <taxon>Malikia</taxon>
    </lineage>
</organism>
<dbReference type="InterPro" id="IPR000182">
    <property type="entry name" value="GNAT_dom"/>
</dbReference>